<feature type="region of interest" description="Disordered" evidence="1">
    <location>
        <begin position="90"/>
        <end position="157"/>
    </location>
</feature>
<reference evidence="2 3" key="1">
    <citation type="submission" date="2016-02" db="EMBL/GenBank/DDBJ databases">
        <title>Genome analysis of coral dinoflagellate symbionts highlights evolutionary adaptations to a symbiotic lifestyle.</title>
        <authorList>
            <person name="Aranda M."/>
            <person name="Li Y."/>
            <person name="Liew Y.J."/>
            <person name="Baumgarten S."/>
            <person name="Simakov O."/>
            <person name="Wilson M."/>
            <person name="Piel J."/>
            <person name="Ashoor H."/>
            <person name="Bougouffa S."/>
            <person name="Bajic V.B."/>
            <person name="Ryu T."/>
            <person name="Ravasi T."/>
            <person name="Bayer T."/>
            <person name="Micklem G."/>
            <person name="Kim H."/>
            <person name="Bhak J."/>
            <person name="Lajeunesse T.C."/>
            <person name="Voolstra C.R."/>
        </authorList>
    </citation>
    <scope>NUCLEOTIDE SEQUENCE [LARGE SCALE GENOMIC DNA]</scope>
    <source>
        <strain evidence="2 3">CCMP2467</strain>
    </source>
</reference>
<accession>A0A1Q9D5D1</accession>
<dbReference type="AlphaFoldDB" id="A0A1Q9D5D1"/>
<organism evidence="2 3">
    <name type="scientific">Symbiodinium microadriaticum</name>
    <name type="common">Dinoflagellate</name>
    <name type="synonym">Zooxanthella microadriatica</name>
    <dbReference type="NCBI Taxonomy" id="2951"/>
    <lineage>
        <taxon>Eukaryota</taxon>
        <taxon>Sar</taxon>
        <taxon>Alveolata</taxon>
        <taxon>Dinophyceae</taxon>
        <taxon>Suessiales</taxon>
        <taxon>Symbiodiniaceae</taxon>
        <taxon>Symbiodinium</taxon>
    </lineage>
</organism>
<evidence type="ECO:0000256" key="1">
    <source>
        <dbReference type="SAM" id="MobiDB-lite"/>
    </source>
</evidence>
<evidence type="ECO:0000313" key="2">
    <source>
        <dbReference type="EMBL" id="OLP90419.1"/>
    </source>
</evidence>
<sequence length="157" mass="17070">MRMFSDSDRGAGSKNVAWAWGADTQLKTIAPVDAGSDQWGHGPVLRGHEALEREKVLAAVESMQTTCVASIPLLIAESTSDLELDLQGPVYTEKDRQKDGFDGALHGNARHPERGQGQREATTLRSLTQKPAHPVLQLSGPCRKKEKQNIGLRPPPV</sequence>
<gene>
    <name evidence="2" type="ORF">AK812_SmicGene28021</name>
</gene>
<dbReference type="OrthoDB" id="10687101at2759"/>
<dbReference type="Proteomes" id="UP000186817">
    <property type="component" value="Unassembled WGS sequence"/>
</dbReference>
<keyword evidence="3" id="KW-1185">Reference proteome</keyword>
<protein>
    <submittedName>
        <fullName evidence="2">Uncharacterized protein</fullName>
    </submittedName>
</protein>
<evidence type="ECO:0000313" key="3">
    <source>
        <dbReference type="Proteomes" id="UP000186817"/>
    </source>
</evidence>
<dbReference type="EMBL" id="LSRX01000713">
    <property type="protein sequence ID" value="OLP90419.1"/>
    <property type="molecule type" value="Genomic_DNA"/>
</dbReference>
<name>A0A1Q9D5D1_SYMMI</name>
<comment type="caution">
    <text evidence="2">The sequence shown here is derived from an EMBL/GenBank/DDBJ whole genome shotgun (WGS) entry which is preliminary data.</text>
</comment>
<feature type="compositionally biased region" description="Polar residues" evidence="1">
    <location>
        <begin position="119"/>
        <end position="129"/>
    </location>
</feature>
<feature type="compositionally biased region" description="Basic and acidic residues" evidence="1">
    <location>
        <begin position="92"/>
        <end position="101"/>
    </location>
</feature>
<proteinExistence type="predicted"/>